<dbReference type="AlphaFoldDB" id="F2AYZ0"/>
<evidence type="ECO:0000313" key="2">
    <source>
        <dbReference type="Proteomes" id="UP000006222"/>
    </source>
</evidence>
<dbReference type="PATRIC" id="fig|991778.3.peg.5238"/>
<name>F2AYZ0_RHOBT</name>
<dbReference type="RefSeq" id="WP_007328850.1">
    <property type="nucleotide sequence ID" value="NZ_AFAR01000248.1"/>
</dbReference>
<evidence type="ECO:0000313" key="1">
    <source>
        <dbReference type="EMBL" id="EGF25118.1"/>
    </source>
</evidence>
<dbReference type="EMBL" id="AFAR01000248">
    <property type="protein sequence ID" value="EGF25118.1"/>
    <property type="molecule type" value="Genomic_DNA"/>
</dbReference>
<dbReference type="Proteomes" id="UP000006222">
    <property type="component" value="Unassembled WGS sequence"/>
</dbReference>
<sequence length="142" mass="15038">MSLLSIHESLQSFTPTGDESEDIGRLYDITDAIEADGLAAHCVAEMLAVFERNPDAGLGSPGPLVHCIETVPMAEFIPPLAQSLERVPTAMTLWMAERCLRSNPTDDSAALLISAIKTIPNSETASSELKSVATSTLASHGT</sequence>
<organism evidence="1 2">
    <name type="scientific">Rhodopirellula baltica WH47</name>
    <dbReference type="NCBI Taxonomy" id="991778"/>
    <lineage>
        <taxon>Bacteria</taxon>
        <taxon>Pseudomonadati</taxon>
        <taxon>Planctomycetota</taxon>
        <taxon>Planctomycetia</taxon>
        <taxon>Pirellulales</taxon>
        <taxon>Pirellulaceae</taxon>
        <taxon>Rhodopirellula</taxon>
    </lineage>
</organism>
<reference evidence="1 2" key="1">
    <citation type="journal article" date="2013" name="Mar. Genomics">
        <title>Expression of sulfatases in Rhodopirellula baltica and the diversity of sulfatases in the genus Rhodopirellula.</title>
        <authorList>
            <person name="Wegner C.E."/>
            <person name="Richter-Heitmann T."/>
            <person name="Klindworth A."/>
            <person name="Klockow C."/>
            <person name="Richter M."/>
            <person name="Achstetter T."/>
            <person name="Glockner F.O."/>
            <person name="Harder J."/>
        </authorList>
    </citation>
    <scope>NUCLEOTIDE SEQUENCE [LARGE SCALE GENOMIC DNA]</scope>
    <source>
        <strain evidence="1 2">WH47</strain>
    </source>
</reference>
<gene>
    <name evidence="1" type="ORF">RBWH47_02506</name>
</gene>
<protein>
    <recommendedName>
        <fullName evidence="3">Immunity protein 30 domain-containing protein</fullName>
    </recommendedName>
</protein>
<accession>F2AYZ0</accession>
<proteinExistence type="predicted"/>
<comment type="caution">
    <text evidence="1">The sequence shown here is derived from an EMBL/GenBank/DDBJ whole genome shotgun (WGS) entry which is preliminary data.</text>
</comment>
<evidence type="ECO:0008006" key="3">
    <source>
        <dbReference type="Google" id="ProtNLM"/>
    </source>
</evidence>